<dbReference type="Proteomes" id="UP000184356">
    <property type="component" value="Unassembled WGS sequence"/>
</dbReference>
<evidence type="ECO:0000259" key="3">
    <source>
        <dbReference type="PROSITE" id="PS50966"/>
    </source>
</evidence>
<evidence type="ECO:0000256" key="1">
    <source>
        <dbReference type="PROSITE-ProRule" id="PRU00325"/>
    </source>
</evidence>
<dbReference type="VEuPathDB" id="FungiDB:ASPSYDRAFT_149869"/>
<feature type="compositionally biased region" description="Basic and acidic residues" evidence="2">
    <location>
        <begin position="479"/>
        <end position="489"/>
    </location>
</feature>
<gene>
    <name evidence="4" type="ORF">ASPSYDRAFT_149869</name>
</gene>
<dbReference type="GeneID" id="63758026"/>
<keyword evidence="1" id="KW-0479">Metal-binding</keyword>
<accession>A0A1L9TJZ1</accession>
<feature type="region of interest" description="Disordered" evidence="2">
    <location>
        <begin position="1"/>
        <end position="36"/>
    </location>
</feature>
<protein>
    <recommendedName>
        <fullName evidence="3">SWIM-type domain-containing protein</fullName>
    </recommendedName>
</protein>
<feature type="region of interest" description="Disordered" evidence="2">
    <location>
        <begin position="476"/>
        <end position="495"/>
    </location>
</feature>
<evidence type="ECO:0000313" key="5">
    <source>
        <dbReference type="Proteomes" id="UP000184356"/>
    </source>
</evidence>
<keyword evidence="1" id="KW-0863">Zinc-finger</keyword>
<dbReference type="EMBL" id="KV878585">
    <property type="protein sequence ID" value="OJJ59754.1"/>
    <property type="molecule type" value="Genomic_DNA"/>
</dbReference>
<feature type="domain" description="SWIM-type" evidence="3">
    <location>
        <begin position="105"/>
        <end position="157"/>
    </location>
</feature>
<reference evidence="5" key="1">
    <citation type="journal article" date="2017" name="Genome Biol.">
        <title>Comparative genomics reveals high biological diversity and specific adaptations in the industrially and medically important fungal genus Aspergillus.</title>
        <authorList>
            <person name="de Vries R.P."/>
            <person name="Riley R."/>
            <person name="Wiebenga A."/>
            <person name="Aguilar-Osorio G."/>
            <person name="Amillis S."/>
            <person name="Uchima C.A."/>
            <person name="Anderluh G."/>
            <person name="Asadollahi M."/>
            <person name="Askin M."/>
            <person name="Barry K."/>
            <person name="Battaglia E."/>
            <person name="Bayram O."/>
            <person name="Benocci T."/>
            <person name="Braus-Stromeyer S.A."/>
            <person name="Caldana C."/>
            <person name="Canovas D."/>
            <person name="Cerqueira G.C."/>
            <person name="Chen F."/>
            <person name="Chen W."/>
            <person name="Choi C."/>
            <person name="Clum A."/>
            <person name="Dos Santos R.A."/>
            <person name="Damasio A.R."/>
            <person name="Diallinas G."/>
            <person name="Emri T."/>
            <person name="Fekete E."/>
            <person name="Flipphi M."/>
            <person name="Freyberg S."/>
            <person name="Gallo A."/>
            <person name="Gournas C."/>
            <person name="Habgood R."/>
            <person name="Hainaut M."/>
            <person name="Harispe M.L."/>
            <person name="Henrissat B."/>
            <person name="Hilden K.S."/>
            <person name="Hope R."/>
            <person name="Hossain A."/>
            <person name="Karabika E."/>
            <person name="Karaffa L."/>
            <person name="Karanyi Z."/>
            <person name="Krasevec N."/>
            <person name="Kuo A."/>
            <person name="Kusch H."/>
            <person name="LaButti K."/>
            <person name="Lagendijk E.L."/>
            <person name="Lapidus A."/>
            <person name="Levasseur A."/>
            <person name="Lindquist E."/>
            <person name="Lipzen A."/>
            <person name="Logrieco A.F."/>
            <person name="MacCabe A."/>
            <person name="Maekelae M.R."/>
            <person name="Malavazi I."/>
            <person name="Melin P."/>
            <person name="Meyer V."/>
            <person name="Mielnichuk N."/>
            <person name="Miskei M."/>
            <person name="Molnar A.P."/>
            <person name="Mule G."/>
            <person name="Ngan C.Y."/>
            <person name="Orejas M."/>
            <person name="Orosz E."/>
            <person name="Ouedraogo J.P."/>
            <person name="Overkamp K.M."/>
            <person name="Park H.-S."/>
            <person name="Perrone G."/>
            <person name="Piumi F."/>
            <person name="Punt P.J."/>
            <person name="Ram A.F."/>
            <person name="Ramon A."/>
            <person name="Rauscher S."/>
            <person name="Record E."/>
            <person name="Riano-Pachon D.M."/>
            <person name="Robert V."/>
            <person name="Roehrig J."/>
            <person name="Ruller R."/>
            <person name="Salamov A."/>
            <person name="Salih N.S."/>
            <person name="Samson R.A."/>
            <person name="Sandor E."/>
            <person name="Sanguinetti M."/>
            <person name="Schuetze T."/>
            <person name="Sepcic K."/>
            <person name="Shelest E."/>
            <person name="Sherlock G."/>
            <person name="Sophianopoulou V."/>
            <person name="Squina F.M."/>
            <person name="Sun H."/>
            <person name="Susca A."/>
            <person name="Todd R.B."/>
            <person name="Tsang A."/>
            <person name="Unkles S.E."/>
            <person name="van de Wiele N."/>
            <person name="van Rossen-Uffink D."/>
            <person name="Oliveira J.V."/>
            <person name="Vesth T.C."/>
            <person name="Visser J."/>
            <person name="Yu J.-H."/>
            <person name="Zhou M."/>
            <person name="Andersen M.R."/>
            <person name="Archer D.B."/>
            <person name="Baker S.E."/>
            <person name="Benoit I."/>
            <person name="Brakhage A.A."/>
            <person name="Braus G.H."/>
            <person name="Fischer R."/>
            <person name="Frisvad J.C."/>
            <person name="Goldman G.H."/>
            <person name="Houbraken J."/>
            <person name="Oakley B."/>
            <person name="Pocsi I."/>
            <person name="Scazzocchio C."/>
            <person name="Seiboth B."/>
            <person name="vanKuyk P.A."/>
            <person name="Wortman J."/>
            <person name="Dyer P.S."/>
            <person name="Grigoriev I.V."/>
        </authorList>
    </citation>
    <scope>NUCLEOTIDE SEQUENCE [LARGE SCALE GENOMIC DNA]</scope>
    <source>
        <strain evidence="5">CBS 593.65</strain>
    </source>
</reference>
<sequence length="495" mass="54906">MSAPARQFRGLSIHGSAETERASRPTHGRVQRGDTATTTATTMGRRSAIDTSAIEAPSGLIYDLENSGFDVEMKSRALLGLTTDFDVLFCGLEGSGYEFVFAERVRVRIELQTYLDGGNNMADMDEVGYGYTCTCAVFRARADVACQHIFWLLDQLRVQLIPASPPSPVLLTSDGHAQGFSRIEQLLSKAGMTMTLQDLAEQLNWPYIRSAGKEGGMSRTQRVRDILSAFSTDVLPDRFRIDLAEPEDGNGRVLQVRTPEQCVVQGDFEATLFRLAVHDDNVFTSLCKAMPPGACAAIYFDKVRERSRRALFRFDRYCQTLGQFKNDEGDPSTSLSAVLETLQTDALNIHKNIHARTPHGLQGAAKALTTLLEEITTRNKDALTDNQYGRAAFSDEDEDSRNLYHQLVGKTDSGSNAGEHFILDALEDLAGEDLYPFKERLEAVLHRVEVNRAPKGFILKLAGIVRAAKMGITRKRATRAGDGERDVERGRKRMR</sequence>
<dbReference type="RefSeq" id="XP_040703560.1">
    <property type="nucleotide sequence ID" value="XM_040841953.1"/>
</dbReference>
<dbReference type="InterPro" id="IPR007527">
    <property type="entry name" value="Znf_SWIM"/>
</dbReference>
<dbReference type="AlphaFoldDB" id="A0A1L9TJZ1"/>
<dbReference type="OrthoDB" id="5387895at2759"/>
<keyword evidence="5" id="KW-1185">Reference proteome</keyword>
<evidence type="ECO:0000313" key="4">
    <source>
        <dbReference type="EMBL" id="OJJ59754.1"/>
    </source>
</evidence>
<proteinExistence type="predicted"/>
<evidence type="ECO:0000256" key="2">
    <source>
        <dbReference type="SAM" id="MobiDB-lite"/>
    </source>
</evidence>
<name>A0A1L9TJZ1_9EURO</name>
<keyword evidence="1" id="KW-0862">Zinc</keyword>
<dbReference type="PROSITE" id="PS50966">
    <property type="entry name" value="ZF_SWIM"/>
    <property type="match status" value="1"/>
</dbReference>
<organism evidence="4 5">
    <name type="scientific">Aspergillus sydowii CBS 593.65</name>
    <dbReference type="NCBI Taxonomy" id="1036612"/>
    <lineage>
        <taxon>Eukaryota</taxon>
        <taxon>Fungi</taxon>
        <taxon>Dikarya</taxon>
        <taxon>Ascomycota</taxon>
        <taxon>Pezizomycotina</taxon>
        <taxon>Eurotiomycetes</taxon>
        <taxon>Eurotiomycetidae</taxon>
        <taxon>Eurotiales</taxon>
        <taxon>Aspergillaceae</taxon>
        <taxon>Aspergillus</taxon>
        <taxon>Aspergillus subgen. Nidulantes</taxon>
    </lineage>
</organism>
<dbReference type="GO" id="GO:0008270">
    <property type="term" value="F:zinc ion binding"/>
    <property type="evidence" value="ECO:0007669"/>
    <property type="project" value="UniProtKB-KW"/>
</dbReference>